<name>A0A2K8T6N8_9NOSO</name>
<reference evidence="1 2" key="1">
    <citation type="submission" date="2017-11" db="EMBL/GenBank/DDBJ databases">
        <title>Complete genome of a free-living desiccation-tolerant cyanobacterium and its photosynthetic adaptation to extreme terrestrial habitat.</title>
        <authorList>
            <person name="Shang J."/>
        </authorList>
    </citation>
    <scope>NUCLEOTIDE SEQUENCE [LARGE SCALE GENOMIC DNA]</scope>
    <source>
        <strain evidence="1 2">CCNUN1</strain>
        <plasmid evidence="2">pnfsy04</plasmid>
    </source>
</reference>
<sequence>MAGKGSGKLFDLLNVDELAIQKESRNIGYFFDSCEGGNGAAEAIFSDLIKFAAASYA</sequence>
<proteinExistence type="predicted"/>
<keyword evidence="1" id="KW-0547">Nucleotide-binding</keyword>
<keyword evidence="1" id="KW-0347">Helicase</keyword>
<accession>A0A2K8T6N8</accession>
<dbReference type="Proteomes" id="UP000232003">
    <property type="component" value="Plasmid pNFSY04"/>
</dbReference>
<dbReference type="KEGG" id="nfl:COO91_09482"/>
<gene>
    <name evidence="1" type="ORF">COO91_09482</name>
</gene>
<keyword evidence="2" id="KW-1185">Reference proteome</keyword>
<dbReference type="EMBL" id="CP024789">
    <property type="protein sequence ID" value="AUB43309.1"/>
    <property type="molecule type" value="Genomic_DNA"/>
</dbReference>
<keyword evidence="1" id="KW-0378">Hydrolase</keyword>
<protein>
    <submittedName>
        <fullName evidence="1">Superfamily II DNA or RNA helicase</fullName>
    </submittedName>
</protein>
<evidence type="ECO:0000313" key="2">
    <source>
        <dbReference type="Proteomes" id="UP000232003"/>
    </source>
</evidence>
<keyword evidence="1" id="KW-0614">Plasmid</keyword>
<organism evidence="1 2">
    <name type="scientific">Nostoc flagelliforme CCNUN1</name>
    <dbReference type="NCBI Taxonomy" id="2038116"/>
    <lineage>
        <taxon>Bacteria</taxon>
        <taxon>Bacillati</taxon>
        <taxon>Cyanobacteriota</taxon>
        <taxon>Cyanophyceae</taxon>
        <taxon>Nostocales</taxon>
        <taxon>Nostocaceae</taxon>
        <taxon>Nostoc</taxon>
    </lineage>
</organism>
<dbReference type="AlphaFoldDB" id="A0A2K8T6N8"/>
<evidence type="ECO:0000313" key="1">
    <source>
        <dbReference type="EMBL" id="AUB43309.1"/>
    </source>
</evidence>
<dbReference type="GO" id="GO:0004386">
    <property type="term" value="F:helicase activity"/>
    <property type="evidence" value="ECO:0007669"/>
    <property type="project" value="UniProtKB-KW"/>
</dbReference>
<keyword evidence="1" id="KW-0067">ATP-binding</keyword>
<geneLocation type="plasmid" evidence="2">
    <name>pnfsy04</name>
</geneLocation>